<reference evidence="1" key="1">
    <citation type="submission" date="2017-04" db="EMBL/GenBank/DDBJ databases">
        <title>Complete genome sequence of Urbanus proteus nucleopolyhedrovirus (UrprNPV).</title>
        <authorList>
            <person name="Santos E.R."/>
            <person name="Melo F.L."/>
            <person name="Sosa-Gomez D.R."/>
            <person name="Ribeiro B.M."/>
            <person name="Ardisson-Araujo D.M.P."/>
        </authorList>
    </citation>
    <scope>NUCLEOTIDE SEQUENCE [LARGE SCALE GENOMIC DNA]</scope>
    <source>
        <strain evidence="1">Southern Brazil</strain>
    </source>
</reference>
<dbReference type="NCBIfam" id="TIGR01681">
    <property type="entry name" value="HAD-SF-IIIC"/>
    <property type="match status" value="1"/>
</dbReference>
<dbReference type="RefSeq" id="YP_009250064.1">
    <property type="nucleotide sequence ID" value="NC_029997.2"/>
</dbReference>
<sequence>MSVKIAWLVLRRRVCLLDRQILVLNTCSDLMWISDHYRQRFEFVVCRFDTTQPTVQTQLFNTNVYETKIIFCNDNMVDVRIHLKLAFKTSVLGHVFCVNDQKPMYNFLKEWHVSDYGSVLNVKCATFVWESPHVIVFDLDHTLITDDKEITLRDKFIHKSLQELKRAGCVLILWSYGNKYHVTHSLKILNMMSYFDIIICNGRYEICTELSTSRSKKYAPRFVLDYDATNVFVETMFDVDVNLHNKMLPKSPKVVLHYVKKIGITTFKSLTLVDDLATNNYNYDYFINVKKSYTIKNDWNVYHDALFENFIQYDNAYSF</sequence>
<dbReference type="OrthoDB" id="4999at10239"/>
<dbReference type="Pfam" id="PF05152">
    <property type="entry name" value="DUF705"/>
    <property type="match status" value="1"/>
</dbReference>
<organism evidence="1 2">
    <name type="scientific">Urbanus proteus nucleopolyhedrovirus</name>
    <dbReference type="NCBI Taxonomy" id="1675866"/>
    <lineage>
        <taxon>Viruses</taxon>
        <taxon>Viruses incertae sedis</taxon>
        <taxon>Naldaviricetes</taxon>
        <taxon>Lefavirales</taxon>
        <taxon>Baculoviridae</taxon>
        <taxon>Alphabaculovirus</taxon>
        <taxon>Alphabaculovirus urprotei</taxon>
    </lineage>
</organism>
<dbReference type="InterPro" id="IPR010033">
    <property type="entry name" value="HAD_SF_ppase_IIIC"/>
</dbReference>
<dbReference type="Gene3D" id="3.40.50.1000">
    <property type="entry name" value="HAD superfamily/HAD-like"/>
    <property type="match status" value="1"/>
</dbReference>
<dbReference type="CDD" id="cd01427">
    <property type="entry name" value="HAD_like"/>
    <property type="match status" value="1"/>
</dbReference>
<keyword evidence="2" id="KW-1185">Reference proteome</keyword>
<proteinExistence type="predicted"/>
<dbReference type="GeneID" id="27429838"/>
<dbReference type="SUPFAM" id="SSF56784">
    <property type="entry name" value="HAD-like"/>
    <property type="match status" value="1"/>
</dbReference>
<dbReference type="InterPro" id="IPR007827">
    <property type="entry name" value="DUF705"/>
</dbReference>
<protein>
    <submittedName>
        <fullName evidence="1">38K</fullName>
    </submittedName>
</protein>
<dbReference type="Proteomes" id="UP000201861">
    <property type="component" value="Segment"/>
</dbReference>
<dbReference type="NCBIfam" id="TIGR01684">
    <property type="entry name" value="viral_ppase"/>
    <property type="match status" value="1"/>
</dbReference>
<dbReference type="InterPro" id="IPR036412">
    <property type="entry name" value="HAD-like_sf"/>
</dbReference>
<evidence type="ECO:0000313" key="2">
    <source>
        <dbReference type="Proteomes" id="UP000201861"/>
    </source>
</evidence>
<evidence type="ECO:0000313" key="1">
    <source>
        <dbReference type="EMBL" id="AKR17375.1"/>
    </source>
</evidence>
<dbReference type="EMBL" id="KR011717">
    <property type="protein sequence ID" value="AKR17375.1"/>
    <property type="molecule type" value="Genomic_DNA"/>
</dbReference>
<dbReference type="KEGG" id="vg:27429838"/>
<dbReference type="InterPro" id="IPR023214">
    <property type="entry name" value="HAD_sf"/>
</dbReference>
<gene>
    <name evidence="1" type="primary">38k</name>
</gene>
<name>A0A161C6Y8_9ABAC</name>
<accession>A0A161C6Y8</accession>